<sequence>MTLPHSLTTSVSVRAPVWPCMGAPLPPVPAAAAAAACTHSLTRIAARMRTRISPRSPLTRDAAAHRTPASRSGPAAAALALAPSAGSAPPQTLRAPPPGHAYAGATATATVTTAAAAAARCGFSACTSISELQNLRIRICGTSAAWYLAGSLSGPTPCTRGRVKAELFTVRPPGRC</sequence>
<proteinExistence type="predicted"/>
<dbReference type="EMBL" id="JAPEVG010000264">
    <property type="protein sequence ID" value="KAJ8472326.1"/>
    <property type="molecule type" value="Genomic_DNA"/>
</dbReference>
<feature type="compositionally biased region" description="Low complexity" evidence="1">
    <location>
        <begin position="69"/>
        <end position="90"/>
    </location>
</feature>
<keyword evidence="3" id="KW-1185">Reference proteome</keyword>
<evidence type="ECO:0000313" key="3">
    <source>
        <dbReference type="Proteomes" id="UP001215151"/>
    </source>
</evidence>
<accession>A0AAD7X6F0</accession>
<dbReference type="Proteomes" id="UP001215151">
    <property type="component" value="Unassembled WGS sequence"/>
</dbReference>
<reference evidence="2" key="1">
    <citation type="submission" date="2022-11" db="EMBL/GenBank/DDBJ databases">
        <title>Genome Sequence of Cubamyces cubensis.</title>
        <authorList>
            <person name="Buettner E."/>
        </authorList>
    </citation>
    <scope>NUCLEOTIDE SEQUENCE</scope>
    <source>
        <strain evidence="2">MPL-01</strain>
    </source>
</reference>
<protein>
    <submittedName>
        <fullName evidence="2">Uncharacterized protein</fullName>
    </submittedName>
</protein>
<evidence type="ECO:0000313" key="2">
    <source>
        <dbReference type="EMBL" id="KAJ8472326.1"/>
    </source>
</evidence>
<gene>
    <name evidence="2" type="ORF">ONZ51_g8596</name>
</gene>
<evidence type="ECO:0000256" key="1">
    <source>
        <dbReference type="SAM" id="MobiDB-lite"/>
    </source>
</evidence>
<name>A0AAD7X6F0_9APHY</name>
<feature type="region of interest" description="Disordered" evidence="1">
    <location>
        <begin position="50"/>
        <end position="100"/>
    </location>
</feature>
<comment type="caution">
    <text evidence="2">The sequence shown here is derived from an EMBL/GenBank/DDBJ whole genome shotgun (WGS) entry which is preliminary data.</text>
</comment>
<organism evidence="2 3">
    <name type="scientific">Trametes cubensis</name>
    <dbReference type="NCBI Taxonomy" id="1111947"/>
    <lineage>
        <taxon>Eukaryota</taxon>
        <taxon>Fungi</taxon>
        <taxon>Dikarya</taxon>
        <taxon>Basidiomycota</taxon>
        <taxon>Agaricomycotina</taxon>
        <taxon>Agaricomycetes</taxon>
        <taxon>Polyporales</taxon>
        <taxon>Polyporaceae</taxon>
        <taxon>Trametes</taxon>
    </lineage>
</organism>
<dbReference type="AlphaFoldDB" id="A0AAD7X6F0"/>